<proteinExistence type="predicted"/>
<sequence>MSVAKSPDANLHSSQTSSANNSDDNNGNEETTKIENFLETMKKLATPESKSTAAPAPKFVFGQSLFKSKLQYELPLAKTDNKSSELSSKSIPTTIFGQSCVFELKIGMTESQNHLSASDILTQLAKSSSNVVPITKNDNASESEKKDFGTLDLGLDGKQEAFLSVKENSSLEDVEMTTGEEKETNIFHMNFQKMHRYDASTKTWLERGAGEIRVNRIENEEEGYQYRIISRVGGNRRVLINSGTFEGMYCEQTSKTRVKFTALAPESEVPNIFLVSGNATLINKFCEVMENHLNARVCYLDEAIVNVRETRSLGERKRPAEANEDEEGSSVTAVKKTA</sequence>
<reference evidence="2" key="1">
    <citation type="submission" date="2016-11" db="UniProtKB">
        <authorList>
            <consortium name="WormBaseParasite"/>
        </authorList>
    </citation>
    <scope>IDENTIFICATION</scope>
    <source>
        <strain evidence="2">KR3021</strain>
    </source>
</reference>
<dbReference type="Proteomes" id="UP000095286">
    <property type="component" value="Unplaced"/>
</dbReference>
<organism evidence="1 2">
    <name type="scientific">Rhabditophanes sp. KR3021</name>
    <dbReference type="NCBI Taxonomy" id="114890"/>
    <lineage>
        <taxon>Eukaryota</taxon>
        <taxon>Metazoa</taxon>
        <taxon>Ecdysozoa</taxon>
        <taxon>Nematoda</taxon>
        <taxon>Chromadorea</taxon>
        <taxon>Rhabditida</taxon>
        <taxon>Tylenchina</taxon>
        <taxon>Panagrolaimomorpha</taxon>
        <taxon>Strongyloidoidea</taxon>
        <taxon>Alloionematidae</taxon>
        <taxon>Rhabditophanes</taxon>
    </lineage>
</organism>
<dbReference type="WBParaSite" id="RSKR_0001172100.1">
    <property type="protein sequence ID" value="RSKR_0001172100.1"/>
    <property type="gene ID" value="RSKR_0001172100"/>
</dbReference>
<evidence type="ECO:0000313" key="1">
    <source>
        <dbReference type="Proteomes" id="UP000095286"/>
    </source>
</evidence>
<evidence type="ECO:0000313" key="2">
    <source>
        <dbReference type="WBParaSite" id="RSKR_0001172100.1"/>
    </source>
</evidence>
<name>A0AC35UII2_9BILA</name>
<accession>A0AC35UII2</accession>
<protein>
    <submittedName>
        <fullName evidence="2">RanBD1 domain-containing protein</fullName>
    </submittedName>
</protein>